<dbReference type="Pfam" id="PF06013">
    <property type="entry name" value="WXG100"/>
    <property type="match status" value="1"/>
</dbReference>
<dbReference type="KEGG" id="phon:BH719_08075"/>
<evidence type="ECO:0000313" key="1">
    <source>
        <dbReference type="EMBL" id="AOS48061.1"/>
    </source>
</evidence>
<keyword evidence="2" id="KW-1185">Reference proteome</keyword>
<dbReference type="Proteomes" id="UP000095214">
    <property type="component" value="Chromosome"/>
</dbReference>
<dbReference type="InterPro" id="IPR036689">
    <property type="entry name" value="ESAT-6-like_sf"/>
</dbReference>
<proteinExistence type="predicted"/>
<sequence length="84" mass="9250">MQDTSESITKGSQDIQQILDSMQSELQKVQWTGESANAYQVSQRKWSEGMRGLQSVLAAVGHEVQNAMLDYQANESRGAGIFNG</sequence>
<protein>
    <recommendedName>
        <fullName evidence="3">ESAT-6-like protein</fullName>
    </recommendedName>
</protein>
<name>A0A1D8B4K6_9ACTO</name>
<dbReference type="AlphaFoldDB" id="A0A1D8B4K6"/>
<dbReference type="STRING" id="178339.BH719_08075"/>
<evidence type="ECO:0000313" key="2">
    <source>
        <dbReference type="Proteomes" id="UP000095214"/>
    </source>
</evidence>
<dbReference type="SUPFAM" id="SSF140453">
    <property type="entry name" value="EsxAB dimer-like"/>
    <property type="match status" value="1"/>
</dbReference>
<dbReference type="Gene3D" id="1.10.287.1060">
    <property type="entry name" value="ESAT-6-like"/>
    <property type="match status" value="1"/>
</dbReference>
<dbReference type="EMBL" id="CP017298">
    <property type="protein sequence ID" value="AOS48061.1"/>
    <property type="molecule type" value="Genomic_DNA"/>
</dbReference>
<gene>
    <name evidence="1" type="ORF">BH719_08075</name>
</gene>
<reference evidence="1 2" key="1">
    <citation type="submission" date="2016-09" db="EMBL/GenBank/DDBJ databases">
        <title>Complete genome sequence of Actinomyces hongkongensis HKU8.</title>
        <authorList>
            <person name="Gao Y.-X."/>
            <person name="Zhou Y.-Y."/>
            <person name="Xie Y."/>
            <person name="Wang M."/>
            <person name="Wang S.-J."/>
            <person name="Shen S.-G."/>
        </authorList>
    </citation>
    <scope>NUCLEOTIDE SEQUENCE [LARGE SCALE GENOMIC DNA]</scope>
    <source>
        <strain evidence="1 2">HKU8</strain>
    </source>
</reference>
<accession>A0A1D8B4K6</accession>
<dbReference type="InterPro" id="IPR010310">
    <property type="entry name" value="T7SS_ESAT-6-like"/>
</dbReference>
<organism evidence="1 2">
    <name type="scientific">Pauljensenia hongkongensis</name>
    <dbReference type="NCBI Taxonomy" id="178339"/>
    <lineage>
        <taxon>Bacteria</taxon>
        <taxon>Bacillati</taxon>
        <taxon>Actinomycetota</taxon>
        <taxon>Actinomycetes</taxon>
        <taxon>Actinomycetales</taxon>
        <taxon>Actinomycetaceae</taxon>
        <taxon>Pauljensenia</taxon>
    </lineage>
</organism>
<evidence type="ECO:0008006" key="3">
    <source>
        <dbReference type="Google" id="ProtNLM"/>
    </source>
</evidence>